<feature type="compositionally biased region" description="Low complexity" evidence="8">
    <location>
        <begin position="636"/>
        <end position="647"/>
    </location>
</feature>
<keyword evidence="5 7" id="KW-0175">Coiled coil</keyword>
<dbReference type="GO" id="GO:0007097">
    <property type="term" value="P:nuclear migration"/>
    <property type="evidence" value="ECO:0007669"/>
    <property type="project" value="TreeGrafter"/>
</dbReference>
<evidence type="ECO:0000256" key="5">
    <source>
        <dbReference type="ARBA" id="ARBA00023054"/>
    </source>
</evidence>
<evidence type="ECO:0000313" key="11">
    <source>
        <dbReference type="EMBL" id="SSX32432.1"/>
    </source>
</evidence>
<evidence type="ECO:0000259" key="9">
    <source>
        <dbReference type="Pfam" id="PF05010"/>
    </source>
</evidence>
<gene>
    <name evidence="11" type="primary">CSON004996</name>
</gene>
<reference evidence="10" key="1">
    <citation type="submission" date="2018-04" db="EMBL/GenBank/DDBJ databases">
        <authorList>
            <person name="Go L.Y."/>
            <person name="Mitchell J.A."/>
        </authorList>
    </citation>
    <scope>NUCLEOTIDE SEQUENCE</scope>
    <source>
        <tissue evidence="10">Whole organism</tissue>
    </source>
</reference>
<dbReference type="AlphaFoldDB" id="A0A336MPV0"/>
<feature type="compositionally biased region" description="Polar residues" evidence="8">
    <location>
        <begin position="489"/>
        <end position="498"/>
    </location>
</feature>
<dbReference type="FunFam" id="1.20.5.1700:FF:000001">
    <property type="entry name" value="Transforming acidic coiled-coil-containing protein 1 isoform 2"/>
    <property type="match status" value="1"/>
</dbReference>
<reference evidence="11" key="2">
    <citation type="submission" date="2018-07" db="EMBL/GenBank/DDBJ databases">
        <authorList>
            <person name="Quirk P.G."/>
            <person name="Krulwich T.A."/>
        </authorList>
    </citation>
    <scope>NUCLEOTIDE SEQUENCE</scope>
</reference>
<feature type="compositionally biased region" description="Polar residues" evidence="8">
    <location>
        <begin position="105"/>
        <end position="115"/>
    </location>
</feature>
<accession>A0A336MPV0</accession>
<keyword evidence="4" id="KW-0597">Phosphoprotein</keyword>
<dbReference type="VEuPathDB" id="VectorBase:CSON004996"/>
<dbReference type="PANTHER" id="PTHR13924:SF10">
    <property type="entry name" value="TRANSFORMING ACIDIC COILED-COIL PROTEIN, ISOFORM K"/>
    <property type="match status" value="1"/>
</dbReference>
<evidence type="ECO:0000256" key="4">
    <source>
        <dbReference type="ARBA" id="ARBA00022553"/>
    </source>
</evidence>
<feature type="compositionally biased region" description="Polar residues" evidence="8">
    <location>
        <begin position="31"/>
        <end position="70"/>
    </location>
</feature>
<dbReference type="GO" id="GO:0007052">
    <property type="term" value="P:mitotic spindle organization"/>
    <property type="evidence" value="ECO:0007669"/>
    <property type="project" value="InterPro"/>
</dbReference>
<evidence type="ECO:0000256" key="2">
    <source>
        <dbReference type="ARBA" id="ARBA00009423"/>
    </source>
</evidence>
<proteinExistence type="inferred from homology"/>
<evidence type="ECO:0000256" key="6">
    <source>
        <dbReference type="ARBA" id="ARBA00023212"/>
    </source>
</evidence>
<evidence type="ECO:0000256" key="3">
    <source>
        <dbReference type="ARBA" id="ARBA00022490"/>
    </source>
</evidence>
<evidence type="ECO:0000313" key="10">
    <source>
        <dbReference type="EMBL" id="SSX12991.1"/>
    </source>
</evidence>
<feature type="coiled-coil region" evidence="7">
    <location>
        <begin position="867"/>
        <end position="1060"/>
    </location>
</feature>
<dbReference type="EMBL" id="UFQS01002022">
    <property type="protein sequence ID" value="SSX12991.1"/>
    <property type="molecule type" value="Genomic_DNA"/>
</dbReference>
<name>A0A336MPV0_CULSO</name>
<dbReference type="PANTHER" id="PTHR13924">
    <property type="entry name" value="TRANSFORMING ACIDIC COILED-COIL CONTAINING PROTEIN 1/2"/>
    <property type="match status" value="1"/>
</dbReference>
<dbReference type="Gene3D" id="1.20.5.1700">
    <property type="match status" value="1"/>
</dbReference>
<keyword evidence="6" id="KW-0206">Cytoskeleton</keyword>
<organism evidence="11">
    <name type="scientific">Culicoides sonorensis</name>
    <name type="common">Biting midge</name>
    <dbReference type="NCBI Taxonomy" id="179676"/>
    <lineage>
        <taxon>Eukaryota</taxon>
        <taxon>Metazoa</taxon>
        <taxon>Ecdysozoa</taxon>
        <taxon>Arthropoda</taxon>
        <taxon>Hexapoda</taxon>
        <taxon>Insecta</taxon>
        <taxon>Pterygota</taxon>
        <taxon>Neoptera</taxon>
        <taxon>Endopterygota</taxon>
        <taxon>Diptera</taxon>
        <taxon>Nematocera</taxon>
        <taxon>Chironomoidea</taxon>
        <taxon>Ceratopogonidae</taxon>
        <taxon>Ceratopogoninae</taxon>
        <taxon>Culicoides</taxon>
        <taxon>Monoculicoides</taxon>
    </lineage>
</organism>
<comment type="similarity">
    <text evidence="2">Belongs to the TACC family.</text>
</comment>
<feature type="region of interest" description="Disordered" evidence="8">
    <location>
        <begin position="801"/>
        <end position="825"/>
    </location>
</feature>
<feature type="region of interest" description="Disordered" evidence="8">
    <location>
        <begin position="479"/>
        <end position="506"/>
    </location>
</feature>
<keyword evidence="3" id="KW-0963">Cytoplasm</keyword>
<evidence type="ECO:0000256" key="1">
    <source>
        <dbReference type="ARBA" id="ARBA00004245"/>
    </source>
</evidence>
<dbReference type="Pfam" id="PF05010">
    <property type="entry name" value="TACC_C"/>
    <property type="match status" value="1"/>
</dbReference>
<evidence type="ECO:0000256" key="8">
    <source>
        <dbReference type="SAM" id="MobiDB-lite"/>
    </source>
</evidence>
<feature type="compositionally biased region" description="Basic and acidic residues" evidence="8">
    <location>
        <begin position="16"/>
        <end position="26"/>
    </location>
</feature>
<feature type="compositionally biased region" description="Basic and acidic residues" evidence="8">
    <location>
        <begin position="805"/>
        <end position="816"/>
    </location>
</feature>
<comment type="subcellular location">
    <subcellularLocation>
        <location evidence="1">Cytoplasm</location>
        <location evidence="1">Cytoskeleton</location>
    </subcellularLocation>
</comment>
<dbReference type="InterPro" id="IPR039915">
    <property type="entry name" value="TACC"/>
</dbReference>
<protein>
    <submittedName>
        <fullName evidence="11">CSON004996 protein</fullName>
    </submittedName>
</protein>
<feature type="domain" description="Transforming acidic coiled-coil-containing protein C-terminal" evidence="9">
    <location>
        <begin position="883"/>
        <end position="1079"/>
    </location>
</feature>
<evidence type="ECO:0000256" key="7">
    <source>
        <dbReference type="SAM" id="Coils"/>
    </source>
</evidence>
<sequence length="1087" mass="122210">MDAIKKNSMERKVLVELNRSDMDTQKKISLKYTTGSTNSDQKTPSKSQIQTPPVNQQFLEPVFAQNQSTPAAPAIKVTEPTPNKQEDNLQFNSTQEIEPVKDVNHQNTSQSTLEDNQLEREGNLLAEESYITPASGLSFLTEQLGNCGIKDALSSDDEAFQECQSFTSSKGINSNPDSRALTPVNIEVAPVHQNNATFELNTTNTSDQTPNLDQTQDKTFDFNSDPQQTTPGDIEFATDVLEDLENLNLNVTSEVRQELNLTQPRSPLAEIPIEEVVKADLSRTQEIEKVVVETVDTEVITENLEAEQDKNTIVVHRTEHNTVEVTGNTAVVAEFDPLEEIVNSNQVNTTFDQVEGEKDLEPENTPLPSDDFEDLPEENQENIPPIEIKTNCSVTETVAVVTSDSPIVRQDSVSGQDSTFEGDTAIFVGGNLTSTSTEKPSFDDIPVKGVKNSEFTVQEFDEIPVKGTKNENIEQSELKNEVPAETKVESTPTGQIVENSEESQDISMKDLSNTRFKSPVQTGRVYTYQESVEERPIKGVSHSESLAAFEKIEAEINKDTNKDFETPLSIEIEPISIQKADQVLSERAQEEPTFIVGTMPESKEIPMDVDEDTFDFPPPPSKEMLDEIRDNEKEPSPSQSSGSKSGSPLLGTKINGNNGCETISEVFVEDFSTVSLDATFKKPTAPLIGHKRRSVQFSASDFDYLEAFDNKNKHLNDDRSSLLLKFDPLLKQPVPDTQFNQLNKTGLIQEENEQELKESEQDLFKNFQVDLNKNPFETSIEETQPPLSLDQVNEAPCITVTSPGKQEKSNQEDKKQCNGAGDETMSSLTYVNNNNVSNNMKDVTNNYEDGLKSEKNIMSAQENTENMSELDKKVKNEVLKAEELEKKLEEEMKKRMEVEQREEQLLKRIVEKEKAYTKLQNIVAEYEKAISEMITEKEQLLQNEQRKFHDLHADSETNAHHLASLENTFSDLHAKYERTKQMAMDLKDRESRLIAEKRILEDSLATQEQRYEKMKNHAVLQLENANQKLSEQLKNHNMELTKLRAQLKKEEISRASIQEQLLQKTKENEELVKICDELINGSGGAGS</sequence>
<feature type="region of interest" description="Disordered" evidence="8">
    <location>
        <begin position="630"/>
        <end position="655"/>
    </location>
</feature>
<feature type="region of interest" description="Disordered" evidence="8">
    <location>
        <begin position="353"/>
        <end position="377"/>
    </location>
</feature>
<dbReference type="EMBL" id="UFQT01002022">
    <property type="protein sequence ID" value="SSX32432.1"/>
    <property type="molecule type" value="Genomic_DNA"/>
</dbReference>
<feature type="compositionally biased region" description="Basic and acidic residues" evidence="8">
    <location>
        <begin position="479"/>
        <end position="488"/>
    </location>
</feature>
<feature type="region of interest" description="Disordered" evidence="8">
    <location>
        <begin position="16"/>
        <end position="87"/>
    </location>
</feature>
<feature type="region of interest" description="Disordered" evidence="8">
    <location>
        <begin position="97"/>
        <end position="116"/>
    </location>
</feature>
<dbReference type="InterPro" id="IPR007707">
    <property type="entry name" value="TACC_C"/>
</dbReference>
<dbReference type="GO" id="GO:0005856">
    <property type="term" value="C:cytoskeleton"/>
    <property type="evidence" value="ECO:0007669"/>
    <property type="project" value="UniProtKB-SubCell"/>
</dbReference>
<dbReference type="GO" id="GO:0005737">
    <property type="term" value="C:cytoplasm"/>
    <property type="evidence" value="ECO:0007669"/>
    <property type="project" value="TreeGrafter"/>
</dbReference>